<sequence length="415" mass="47361">MNLIKDGDRAIIGHDGIYKIMVVKKGKHASFAKHKFAWDACIGRSWGHTWQIQQGKLEKLDSNEACGESVVSKVLDNIQSGADNRNAADLSEKGQNLERECIMEMREEKKGEELIEKIARGNADFESKTRFTQEKFVRHKQKKHGGRIEILKPSMNLIVHQKLAVERTKGAYFDVHEFATMIAMANIHANSKVLLADHSSCFLSGAILSKLKGGSGELVSVFQGQLGDSPPHVPLQNYEFPDEVWDQLLYYPAKSLGKATISGDFELPELKDEDEDLPPQAKKQKTDTEDNKREEDKSRISRRERQEKRLKKYSRAVELMKEKLECLIIAPKHHPLPWLFMLLPFLKPSCPFVVYCDKKEPLMEIFNKLHERKSAVMLSINSVFERTVQVLPMRTHPEVHMPGNRGYVLYGISVL</sequence>
<name>E4XVX0_OIKDI</name>
<keyword evidence="4" id="KW-0819">tRNA processing</keyword>
<dbReference type="InParanoid" id="E4XVX0"/>
<evidence type="ECO:0000256" key="6">
    <source>
        <dbReference type="ARBA" id="ARBA00032319"/>
    </source>
</evidence>
<dbReference type="GO" id="GO:0031515">
    <property type="term" value="C:tRNA (m1A) methyltransferase complex"/>
    <property type="evidence" value="ECO:0007669"/>
    <property type="project" value="InterPro"/>
</dbReference>
<evidence type="ECO:0000256" key="5">
    <source>
        <dbReference type="ARBA" id="ARBA00023242"/>
    </source>
</evidence>
<evidence type="ECO:0000256" key="1">
    <source>
        <dbReference type="ARBA" id="ARBA00004123"/>
    </source>
</evidence>
<dbReference type="PANTHER" id="PTHR12945">
    <property type="entry name" value="TRANSLATION INITIATION FACTOR EIF3-RELATED"/>
    <property type="match status" value="1"/>
</dbReference>
<accession>E4XVX0</accession>
<organism evidence="8">
    <name type="scientific">Oikopleura dioica</name>
    <name type="common">Tunicate</name>
    <dbReference type="NCBI Taxonomy" id="34765"/>
    <lineage>
        <taxon>Eukaryota</taxon>
        <taxon>Metazoa</taxon>
        <taxon>Chordata</taxon>
        <taxon>Tunicata</taxon>
        <taxon>Appendicularia</taxon>
        <taxon>Copelata</taxon>
        <taxon>Oikopleuridae</taxon>
        <taxon>Oikopleura</taxon>
    </lineage>
</organism>
<keyword evidence="9" id="KW-1185">Reference proteome</keyword>
<protein>
    <recommendedName>
        <fullName evidence="3">tRNA (adenine(58)-N(1))-methyltransferase non-catalytic subunit TRM6</fullName>
    </recommendedName>
    <alternativeName>
        <fullName evidence="6">tRNA(m1A58)-methyltransferase subunit TRM6</fullName>
    </alternativeName>
</protein>
<evidence type="ECO:0000256" key="4">
    <source>
        <dbReference type="ARBA" id="ARBA00022694"/>
    </source>
</evidence>
<dbReference type="GO" id="GO:0030488">
    <property type="term" value="P:tRNA methylation"/>
    <property type="evidence" value="ECO:0007669"/>
    <property type="project" value="InterPro"/>
</dbReference>
<gene>
    <name evidence="8" type="ORF">GSOID_T00006773001</name>
</gene>
<dbReference type="FunCoup" id="E4XVX0">
    <property type="interactions" value="88"/>
</dbReference>
<evidence type="ECO:0000256" key="2">
    <source>
        <dbReference type="ARBA" id="ARBA00008320"/>
    </source>
</evidence>
<dbReference type="InterPro" id="IPR017423">
    <property type="entry name" value="TRM6"/>
</dbReference>
<comment type="similarity">
    <text evidence="2">Belongs to the TRM6/GCD10 family.</text>
</comment>
<evidence type="ECO:0000313" key="8">
    <source>
        <dbReference type="EMBL" id="CBY13825.1"/>
    </source>
</evidence>
<evidence type="ECO:0000256" key="7">
    <source>
        <dbReference type="SAM" id="MobiDB-lite"/>
    </source>
</evidence>
<dbReference type="GO" id="GO:0005634">
    <property type="term" value="C:nucleus"/>
    <property type="evidence" value="ECO:0007669"/>
    <property type="project" value="UniProtKB-SubCell"/>
</dbReference>
<reference evidence="8" key="1">
    <citation type="journal article" date="2010" name="Science">
        <title>Plasticity of animal genome architecture unmasked by rapid evolution of a pelagic tunicate.</title>
        <authorList>
            <person name="Denoeud F."/>
            <person name="Henriet S."/>
            <person name="Mungpakdee S."/>
            <person name="Aury J.M."/>
            <person name="Da Silva C."/>
            <person name="Brinkmann H."/>
            <person name="Mikhaleva J."/>
            <person name="Olsen L.C."/>
            <person name="Jubin C."/>
            <person name="Canestro C."/>
            <person name="Bouquet J.M."/>
            <person name="Danks G."/>
            <person name="Poulain J."/>
            <person name="Campsteijn C."/>
            <person name="Adamski M."/>
            <person name="Cross I."/>
            <person name="Yadetie F."/>
            <person name="Muffato M."/>
            <person name="Louis A."/>
            <person name="Butcher S."/>
            <person name="Tsagkogeorga G."/>
            <person name="Konrad A."/>
            <person name="Singh S."/>
            <person name="Jensen M.F."/>
            <person name="Cong E.H."/>
            <person name="Eikeseth-Otteraa H."/>
            <person name="Noel B."/>
            <person name="Anthouard V."/>
            <person name="Porcel B.M."/>
            <person name="Kachouri-Lafond R."/>
            <person name="Nishino A."/>
            <person name="Ugolini M."/>
            <person name="Chourrout P."/>
            <person name="Nishida H."/>
            <person name="Aasland R."/>
            <person name="Huzurbazar S."/>
            <person name="Westhof E."/>
            <person name="Delsuc F."/>
            <person name="Lehrach H."/>
            <person name="Reinhardt R."/>
            <person name="Weissenbach J."/>
            <person name="Roy S.W."/>
            <person name="Artiguenave F."/>
            <person name="Postlethwait J.H."/>
            <person name="Manak J.R."/>
            <person name="Thompson E.M."/>
            <person name="Jaillon O."/>
            <person name="Du Pasquier L."/>
            <person name="Boudinot P."/>
            <person name="Liberles D.A."/>
            <person name="Volff J.N."/>
            <person name="Philippe H."/>
            <person name="Lenhard B."/>
            <person name="Roest Crollius H."/>
            <person name="Wincker P."/>
            <person name="Chourrout D."/>
        </authorList>
    </citation>
    <scope>NUCLEOTIDE SEQUENCE [LARGE SCALE GENOMIC DNA]</scope>
</reference>
<dbReference type="EMBL" id="FN653225">
    <property type="protein sequence ID" value="CBY13825.1"/>
    <property type="molecule type" value="Genomic_DNA"/>
</dbReference>
<proteinExistence type="inferred from homology"/>
<dbReference type="OrthoDB" id="10254665at2759"/>
<feature type="compositionally biased region" description="Basic and acidic residues" evidence="7">
    <location>
        <begin position="284"/>
        <end position="307"/>
    </location>
</feature>
<feature type="region of interest" description="Disordered" evidence="7">
    <location>
        <begin position="270"/>
        <end position="307"/>
    </location>
</feature>
<evidence type="ECO:0000313" key="9">
    <source>
        <dbReference type="Proteomes" id="UP000001307"/>
    </source>
</evidence>
<comment type="subcellular location">
    <subcellularLocation>
        <location evidence="1">Nucleus</location>
    </subcellularLocation>
</comment>
<dbReference type="AlphaFoldDB" id="E4XVX0"/>
<evidence type="ECO:0000256" key="3">
    <source>
        <dbReference type="ARBA" id="ARBA00021704"/>
    </source>
</evidence>
<dbReference type="Pfam" id="PF04189">
    <property type="entry name" value="Gcd10p"/>
    <property type="match status" value="1"/>
</dbReference>
<dbReference type="Proteomes" id="UP000001307">
    <property type="component" value="Unassembled WGS sequence"/>
</dbReference>
<keyword evidence="5" id="KW-0539">Nucleus</keyword>
<dbReference type="PANTHER" id="PTHR12945:SF0">
    <property type="entry name" value="TRNA (ADENINE(58)-N(1))-METHYLTRANSFERASE NON-CATALYTIC SUBUNIT TRM6"/>
    <property type="match status" value="1"/>
</dbReference>